<dbReference type="EMBL" id="JAWQEG010000791">
    <property type="protein sequence ID" value="KAK3885544.1"/>
    <property type="molecule type" value="Genomic_DNA"/>
</dbReference>
<keyword evidence="3" id="KW-1185">Reference proteome</keyword>
<gene>
    <name evidence="2" type="ORF">Pcinc_010285</name>
</gene>
<evidence type="ECO:0000256" key="1">
    <source>
        <dbReference type="SAM" id="MobiDB-lite"/>
    </source>
</evidence>
<sequence length="255" mass="28500">MCVHVHQPFINCFQSRTNSYVLNFPRTQYHSLFSVLHSSSPVSPYVMVHVVSCPSLLLRSNEDGVDRQVTAEPPPFVDSEAEVENASQALSSTPPPTTVRPSPTPFSSGHGLRERLRERSRNNKIKDKKRRHRGHSSSSSPLRKKSRSSTPLVLRDVVAALSTQIQGLVSSLLDKLSRMIEARLPDRSRQPSPTSSLHSDLQVTMKEVGDHTQELGFLEVHPPPEPLGHKRDATFPVCPAMTLIPSPVRDHWHTH</sequence>
<protein>
    <submittedName>
        <fullName evidence="2">Uncharacterized protein</fullName>
    </submittedName>
</protein>
<dbReference type="AlphaFoldDB" id="A0AAE1G5A4"/>
<organism evidence="2 3">
    <name type="scientific">Petrolisthes cinctipes</name>
    <name type="common">Flat porcelain crab</name>
    <dbReference type="NCBI Taxonomy" id="88211"/>
    <lineage>
        <taxon>Eukaryota</taxon>
        <taxon>Metazoa</taxon>
        <taxon>Ecdysozoa</taxon>
        <taxon>Arthropoda</taxon>
        <taxon>Crustacea</taxon>
        <taxon>Multicrustacea</taxon>
        <taxon>Malacostraca</taxon>
        <taxon>Eumalacostraca</taxon>
        <taxon>Eucarida</taxon>
        <taxon>Decapoda</taxon>
        <taxon>Pleocyemata</taxon>
        <taxon>Anomura</taxon>
        <taxon>Galatheoidea</taxon>
        <taxon>Porcellanidae</taxon>
        <taxon>Petrolisthes</taxon>
    </lineage>
</organism>
<reference evidence="2" key="1">
    <citation type="submission" date="2023-10" db="EMBL/GenBank/DDBJ databases">
        <title>Genome assemblies of two species of porcelain crab, Petrolisthes cinctipes and Petrolisthes manimaculis (Anomura: Porcellanidae).</title>
        <authorList>
            <person name="Angst P."/>
        </authorList>
    </citation>
    <scope>NUCLEOTIDE SEQUENCE</scope>
    <source>
        <strain evidence="2">PB745_01</strain>
        <tissue evidence="2">Gill</tissue>
    </source>
</reference>
<comment type="caution">
    <text evidence="2">The sequence shown here is derived from an EMBL/GenBank/DDBJ whole genome shotgun (WGS) entry which is preliminary data.</text>
</comment>
<feature type="compositionally biased region" description="Basic residues" evidence="1">
    <location>
        <begin position="126"/>
        <end position="135"/>
    </location>
</feature>
<accession>A0AAE1G5A4</accession>
<dbReference type="Proteomes" id="UP001286313">
    <property type="component" value="Unassembled WGS sequence"/>
</dbReference>
<feature type="region of interest" description="Disordered" evidence="1">
    <location>
        <begin position="64"/>
        <end position="150"/>
    </location>
</feature>
<feature type="compositionally biased region" description="Pro residues" evidence="1">
    <location>
        <begin position="93"/>
        <end position="104"/>
    </location>
</feature>
<evidence type="ECO:0000313" key="2">
    <source>
        <dbReference type="EMBL" id="KAK3885544.1"/>
    </source>
</evidence>
<feature type="compositionally biased region" description="Basic and acidic residues" evidence="1">
    <location>
        <begin position="111"/>
        <end position="125"/>
    </location>
</feature>
<proteinExistence type="predicted"/>
<name>A0AAE1G5A4_PETCI</name>
<evidence type="ECO:0000313" key="3">
    <source>
        <dbReference type="Proteomes" id="UP001286313"/>
    </source>
</evidence>